<dbReference type="EMBL" id="LSRS01000003">
    <property type="protein sequence ID" value="KAF1085152.1"/>
    <property type="molecule type" value="Genomic_DNA"/>
</dbReference>
<dbReference type="PANTHER" id="PTHR32196">
    <property type="entry name" value="ABC TRANSPORTER PERMEASE PROTEIN YPHD-RELATED-RELATED"/>
    <property type="match status" value="1"/>
</dbReference>
<evidence type="ECO:0000256" key="6">
    <source>
        <dbReference type="SAM" id="Phobius"/>
    </source>
</evidence>
<feature type="transmembrane region" description="Helical" evidence="6">
    <location>
        <begin position="38"/>
        <end position="57"/>
    </location>
</feature>
<feature type="transmembrane region" description="Helical" evidence="6">
    <location>
        <begin position="64"/>
        <end position="83"/>
    </location>
</feature>
<evidence type="ECO:0000313" key="8">
    <source>
        <dbReference type="Proteomes" id="UP000798488"/>
    </source>
</evidence>
<feature type="transmembrane region" description="Helical" evidence="6">
    <location>
        <begin position="89"/>
        <end position="110"/>
    </location>
</feature>
<dbReference type="PANTHER" id="PTHR32196:SF15">
    <property type="entry name" value="SUGAR ABC TRANSPORTER PERMEASE PROTEIN"/>
    <property type="match status" value="1"/>
</dbReference>
<feature type="transmembrane region" description="Helical" evidence="6">
    <location>
        <begin position="232"/>
        <end position="253"/>
    </location>
</feature>
<feature type="transmembrane region" description="Helical" evidence="6">
    <location>
        <begin position="12"/>
        <end position="32"/>
    </location>
</feature>
<organism evidence="7 8">
    <name type="scientific">Sporotomaculum syntrophicum</name>
    <dbReference type="NCBI Taxonomy" id="182264"/>
    <lineage>
        <taxon>Bacteria</taxon>
        <taxon>Bacillati</taxon>
        <taxon>Bacillota</taxon>
        <taxon>Clostridia</taxon>
        <taxon>Eubacteriales</taxon>
        <taxon>Desulfallaceae</taxon>
        <taxon>Sporotomaculum</taxon>
    </lineage>
</organism>
<evidence type="ECO:0000256" key="3">
    <source>
        <dbReference type="ARBA" id="ARBA00022692"/>
    </source>
</evidence>
<name>A0A9D3AXK6_9FIRM</name>
<sequence>MEVYRIKPPQVIILIFLCVLVGLAYMLHLDLVDLFNESLIKLMMNGVLVLALIPMINAGAGINFGLPVGIIGGLLGLCITVNFRLTGFAGFFTSLLLSVVFCCMLGWLYGMLLNKVKGREEIAGTFIGLSMIPLMNCFWTLVPFQNRQMLYPIGGQGLRPKISLEPYFNNILDNMALAKIGAVEIPLGFIAFFSLICLLLALFHRTKVGRATIATGENEEFSRLSGIDIAKIRLIAIILSTVLAGIGICVYSQSYGFIQLYDEPLAMYFPAISAILIGGSTGRRAFIFEAVLGTYLLQTIYLLSVPIANEILVPEITEILRSLITYSIILYALLHRSGRRLSH</sequence>
<dbReference type="GO" id="GO:0022857">
    <property type="term" value="F:transmembrane transporter activity"/>
    <property type="evidence" value="ECO:0007669"/>
    <property type="project" value="InterPro"/>
</dbReference>
<dbReference type="RefSeq" id="WP_161821657.1">
    <property type="nucleotide sequence ID" value="NZ_LSRS01000003.1"/>
</dbReference>
<feature type="transmembrane region" description="Helical" evidence="6">
    <location>
        <begin position="316"/>
        <end position="334"/>
    </location>
</feature>
<evidence type="ECO:0000256" key="1">
    <source>
        <dbReference type="ARBA" id="ARBA00004651"/>
    </source>
</evidence>
<keyword evidence="3 6" id="KW-0812">Transmembrane</keyword>
<evidence type="ECO:0000256" key="4">
    <source>
        <dbReference type="ARBA" id="ARBA00022989"/>
    </source>
</evidence>
<gene>
    <name evidence="7" type="ORF">SPSYN_01288</name>
</gene>
<dbReference type="OrthoDB" id="5499919at2"/>
<protein>
    <submittedName>
        <fullName evidence="7">D-allose transporter subunit</fullName>
    </submittedName>
</protein>
<dbReference type="AlphaFoldDB" id="A0A9D3AXK6"/>
<dbReference type="Pfam" id="PF02653">
    <property type="entry name" value="BPD_transp_2"/>
    <property type="match status" value="1"/>
</dbReference>
<keyword evidence="8" id="KW-1185">Reference proteome</keyword>
<keyword evidence="4 6" id="KW-1133">Transmembrane helix</keyword>
<evidence type="ECO:0000313" key="7">
    <source>
        <dbReference type="EMBL" id="KAF1085152.1"/>
    </source>
</evidence>
<proteinExistence type="predicted"/>
<feature type="transmembrane region" description="Helical" evidence="6">
    <location>
        <begin position="286"/>
        <end position="304"/>
    </location>
</feature>
<keyword evidence="2" id="KW-1003">Cell membrane</keyword>
<evidence type="ECO:0000256" key="5">
    <source>
        <dbReference type="ARBA" id="ARBA00023136"/>
    </source>
</evidence>
<feature type="transmembrane region" description="Helical" evidence="6">
    <location>
        <begin position="265"/>
        <end position="281"/>
    </location>
</feature>
<reference evidence="7" key="1">
    <citation type="submission" date="2016-02" db="EMBL/GenBank/DDBJ databases">
        <title>Draft Genome Sequence of Sporotomaculum syntrophicum Strain FB, a Syntrophic Benzoate Degrader.</title>
        <authorList>
            <person name="Nobu M.K."/>
            <person name="Narihiro T."/>
            <person name="Qiu Y.-L."/>
            <person name="Ohashi A."/>
            <person name="Liu W.-T."/>
            <person name="Yuji S."/>
        </authorList>
    </citation>
    <scope>NUCLEOTIDE SEQUENCE</scope>
    <source>
        <strain evidence="7">FB</strain>
    </source>
</reference>
<comment type="subcellular location">
    <subcellularLocation>
        <location evidence="1">Cell membrane</location>
        <topology evidence="1">Multi-pass membrane protein</topology>
    </subcellularLocation>
</comment>
<dbReference type="InterPro" id="IPR001851">
    <property type="entry name" value="ABC_transp_permease"/>
</dbReference>
<feature type="transmembrane region" description="Helical" evidence="6">
    <location>
        <begin position="185"/>
        <end position="203"/>
    </location>
</feature>
<comment type="caution">
    <text evidence="7">The sequence shown here is derived from an EMBL/GenBank/DDBJ whole genome shotgun (WGS) entry which is preliminary data.</text>
</comment>
<dbReference type="Proteomes" id="UP000798488">
    <property type="component" value="Unassembled WGS sequence"/>
</dbReference>
<evidence type="ECO:0000256" key="2">
    <source>
        <dbReference type="ARBA" id="ARBA00022475"/>
    </source>
</evidence>
<accession>A0A9D3AXK6</accession>
<feature type="transmembrane region" description="Helical" evidence="6">
    <location>
        <begin position="122"/>
        <end position="142"/>
    </location>
</feature>
<keyword evidence="5 6" id="KW-0472">Membrane</keyword>
<dbReference type="GO" id="GO:0005886">
    <property type="term" value="C:plasma membrane"/>
    <property type="evidence" value="ECO:0007669"/>
    <property type="project" value="UniProtKB-SubCell"/>
</dbReference>